<dbReference type="AlphaFoldDB" id="A0A6N7IR33"/>
<comment type="caution">
    <text evidence="2">The sequence shown here is derived from an EMBL/GenBank/DDBJ whole genome shotgun (WGS) entry which is preliminary data.</text>
</comment>
<dbReference type="InterPro" id="IPR050237">
    <property type="entry name" value="ATP-dep_AMP-bd_enzyme"/>
</dbReference>
<evidence type="ECO:0000313" key="2">
    <source>
        <dbReference type="EMBL" id="MQL52514.1"/>
    </source>
</evidence>
<dbReference type="Pfam" id="PF00501">
    <property type="entry name" value="AMP-binding"/>
    <property type="match status" value="1"/>
</dbReference>
<organism evidence="2 3">
    <name type="scientific">Desulfofundulus thermobenzoicus</name>
    <dbReference type="NCBI Taxonomy" id="29376"/>
    <lineage>
        <taxon>Bacteria</taxon>
        <taxon>Bacillati</taxon>
        <taxon>Bacillota</taxon>
        <taxon>Clostridia</taxon>
        <taxon>Eubacteriales</taxon>
        <taxon>Peptococcaceae</taxon>
        <taxon>Desulfofundulus</taxon>
    </lineage>
</organism>
<accession>A0A6N7IR33</accession>
<dbReference type="Proteomes" id="UP000441717">
    <property type="component" value="Unassembled WGS sequence"/>
</dbReference>
<dbReference type="EMBL" id="WHYR01000023">
    <property type="protein sequence ID" value="MQL52514.1"/>
    <property type="molecule type" value="Genomic_DNA"/>
</dbReference>
<proteinExistence type="predicted"/>
<sequence length="125" mass="13441">MVFYGKKISYRELGNHIDGLAGALKQLGGGPEDRVALLLSNCPQYVIAYCAVLQLGAVVAPVNPLSTERELTHIVQDAGIRLAVELNLLVGRLENVRAALRSGGSTLLEQIICAFMPEFLPLLSP</sequence>
<name>A0A6N7IR33_9FIRM</name>
<dbReference type="PANTHER" id="PTHR43767">
    <property type="entry name" value="LONG-CHAIN-FATTY-ACID--COA LIGASE"/>
    <property type="match status" value="1"/>
</dbReference>
<gene>
    <name evidence="2" type="ORF">GFC01_09620</name>
</gene>
<evidence type="ECO:0000313" key="3">
    <source>
        <dbReference type="Proteomes" id="UP000441717"/>
    </source>
</evidence>
<dbReference type="InterPro" id="IPR000873">
    <property type="entry name" value="AMP-dep_synth/lig_dom"/>
</dbReference>
<protein>
    <submittedName>
        <fullName evidence="2">AMP-binding protein</fullName>
    </submittedName>
</protein>
<dbReference type="SUPFAM" id="SSF56801">
    <property type="entry name" value="Acetyl-CoA synthetase-like"/>
    <property type="match status" value="1"/>
</dbReference>
<dbReference type="PANTHER" id="PTHR43767:SF1">
    <property type="entry name" value="NONRIBOSOMAL PEPTIDE SYNTHASE PES1 (EUROFUNG)-RELATED"/>
    <property type="match status" value="1"/>
</dbReference>
<feature type="domain" description="AMP-dependent synthetase/ligase" evidence="1">
    <location>
        <begin position="2"/>
        <end position="84"/>
    </location>
</feature>
<keyword evidence="3" id="KW-1185">Reference proteome</keyword>
<dbReference type="OrthoDB" id="9803968at2"/>
<evidence type="ECO:0000259" key="1">
    <source>
        <dbReference type="Pfam" id="PF00501"/>
    </source>
</evidence>
<reference evidence="2 3" key="1">
    <citation type="submission" date="2019-10" db="EMBL/GenBank/DDBJ databases">
        <title>Comparative genomics of sulfur disproportionating microorganisms.</title>
        <authorList>
            <person name="Ward L.M."/>
            <person name="Bertran E."/>
            <person name="Johnston D."/>
        </authorList>
    </citation>
    <scope>NUCLEOTIDE SEQUENCE [LARGE SCALE GENOMIC DNA]</scope>
    <source>
        <strain evidence="2 3">DSM 14055</strain>
    </source>
</reference>
<dbReference type="Gene3D" id="3.40.50.980">
    <property type="match status" value="1"/>
</dbReference>
<dbReference type="RefSeq" id="WP_152946755.1">
    <property type="nucleotide sequence ID" value="NZ_WHYR01000023.1"/>
</dbReference>